<name>A0A2X1A0Q2_9BACI</name>
<reference evidence="5 6" key="1">
    <citation type="submission" date="2018-06" db="EMBL/GenBank/DDBJ databases">
        <authorList>
            <consortium name="Pathogen Informatics"/>
            <person name="Doyle S."/>
        </authorList>
    </citation>
    <scope>NUCLEOTIDE SEQUENCE [LARGE SCALE GENOMIC DNA]</scope>
    <source>
        <strain evidence="5 6">NCTC7582</strain>
    </source>
</reference>
<dbReference type="Pfam" id="PF07729">
    <property type="entry name" value="FCD"/>
    <property type="match status" value="1"/>
</dbReference>
<keyword evidence="3" id="KW-0804">Transcription</keyword>
<dbReference type="AlphaFoldDB" id="A0A2X1A0Q2"/>
<dbReference type="Pfam" id="PF00392">
    <property type="entry name" value="GntR"/>
    <property type="match status" value="1"/>
</dbReference>
<evidence type="ECO:0000256" key="1">
    <source>
        <dbReference type="ARBA" id="ARBA00023015"/>
    </source>
</evidence>
<accession>A0A2X1A0Q2</accession>
<dbReference type="Gene3D" id="1.10.10.10">
    <property type="entry name" value="Winged helix-like DNA-binding domain superfamily/Winged helix DNA-binding domain"/>
    <property type="match status" value="1"/>
</dbReference>
<evidence type="ECO:0000256" key="2">
    <source>
        <dbReference type="ARBA" id="ARBA00023125"/>
    </source>
</evidence>
<dbReference type="CDD" id="cd07377">
    <property type="entry name" value="WHTH_GntR"/>
    <property type="match status" value="1"/>
</dbReference>
<organism evidence="5 6">
    <name type="scientific">Lysinibacillus capsici</name>
    <dbReference type="NCBI Taxonomy" id="2115968"/>
    <lineage>
        <taxon>Bacteria</taxon>
        <taxon>Bacillati</taxon>
        <taxon>Bacillota</taxon>
        <taxon>Bacilli</taxon>
        <taxon>Bacillales</taxon>
        <taxon>Bacillaceae</taxon>
        <taxon>Lysinibacillus</taxon>
    </lineage>
</organism>
<dbReference type="Gene3D" id="1.20.120.530">
    <property type="entry name" value="GntR ligand-binding domain-like"/>
    <property type="match status" value="1"/>
</dbReference>
<dbReference type="InterPro" id="IPR036390">
    <property type="entry name" value="WH_DNA-bd_sf"/>
</dbReference>
<dbReference type="SUPFAM" id="SSF46785">
    <property type="entry name" value="Winged helix' DNA-binding domain"/>
    <property type="match status" value="1"/>
</dbReference>
<dbReference type="PANTHER" id="PTHR43537">
    <property type="entry name" value="TRANSCRIPTIONAL REGULATOR, GNTR FAMILY"/>
    <property type="match status" value="1"/>
</dbReference>
<evidence type="ECO:0000256" key="3">
    <source>
        <dbReference type="ARBA" id="ARBA00023163"/>
    </source>
</evidence>
<dbReference type="InterPro" id="IPR000524">
    <property type="entry name" value="Tscrpt_reg_HTH_GntR"/>
</dbReference>
<evidence type="ECO:0000313" key="5">
    <source>
        <dbReference type="EMBL" id="SPU38763.1"/>
    </source>
</evidence>
<dbReference type="PRINTS" id="PR00035">
    <property type="entry name" value="HTHGNTR"/>
</dbReference>
<dbReference type="InterPro" id="IPR008920">
    <property type="entry name" value="TF_FadR/GntR_C"/>
</dbReference>
<dbReference type="PANTHER" id="PTHR43537:SF24">
    <property type="entry name" value="GLUCONATE OPERON TRANSCRIPTIONAL REPRESSOR"/>
    <property type="match status" value="1"/>
</dbReference>
<protein>
    <submittedName>
        <fullName evidence="5">GntR family transcriptional regulator</fullName>
    </submittedName>
</protein>
<dbReference type="GO" id="GO:0003677">
    <property type="term" value="F:DNA binding"/>
    <property type="evidence" value="ECO:0007669"/>
    <property type="project" value="UniProtKB-KW"/>
</dbReference>
<dbReference type="RefSeq" id="WP_048393050.1">
    <property type="nucleotide sequence ID" value="NZ_CANLUV010000001.1"/>
</dbReference>
<dbReference type="SMART" id="SM00895">
    <property type="entry name" value="FCD"/>
    <property type="match status" value="1"/>
</dbReference>
<keyword evidence="2" id="KW-0238">DNA-binding</keyword>
<dbReference type="GO" id="GO:0003700">
    <property type="term" value="F:DNA-binding transcription factor activity"/>
    <property type="evidence" value="ECO:0007669"/>
    <property type="project" value="InterPro"/>
</dbReference>
<dbReference type="Proteomes" id="UP000251431">
    <property type="component" value="Unassembled WGS sequence"/>
</dbReference>
<dbReference type="InterPro" id="IPR011711">
    <property type="entry name" value="GntR_C"/>
</dbReference>
<proteinExistence type="predicted"/>
<evidence type="ECO:0000259" key="4">
    <source>
        <dbReference type="PROSITE" id="PS50949"/>
    </source>
</evidence>
<dbReference type="PROSITE" id="PS50949">
    <property type="entry name" value="HTH_GNTR"/>
    <property type="match status" value="1"/>
</dbReference>
<dbReference type="SUPFAM" id="SSF48008">
    <property type="entry name" value="GntR ligand-binding domain-like"/>
    <property type="match status" value="1"/>
</dbReference>
<dbReference type="EMBL" id="UAQE01000004">
    <property type="protein sequence ID" value="SPU38763.1"/>
    <property type="molecule type" value="Genomic_DNA"/>
</dbReference>
<keyword evidence="1" id="KW-0805">Transcription regulation</keyword>
<gene>
    <name evidence="5" type="primary">ydfH</name>
    <name evidence="5" type="ORF">NCTC7582_04731</name>
</gene>
<dbReference type="InterPro" id="IPR036388">
    <property type="entry name" value="WH-like_DNA-bd_sf"/>
</dbReference>
<sequence>MEGAKLKPIEKEKTTQDKVYKEIKKAILYGGITSDEIFTEVQLAEKLNTSRTPVRAALQDLIKEGLLVSIPRKGMTVKKLTEDEQKEVFLLRSAIEVEAVKKLIEIITSPEQLKSLKLILKQQDEALQNDDAIRFIGLDHEFHLSLTKLAKFTIMEQILTNLHNLTQLMGLRAIRQPGRMKSVLVEHQQIIQAIEEKNPDLASKMILNHLEKTKETLMVIDNS</sequence>
<feature type="domain" description="HTH gntR-type" evidence="4">
    <location>
        <begin position="13"/>
        <end position="80"/>
    </location>
</feature>
<dbReference type="SMART" id="SM00345">
    <property type="entry name" value="HTH_GNTR"/>
    <property type="match status" value="1"/>
</dbReference>
<evidence type="ECO:0000313" key="6">
    <source>
        <dbReference type="Proteomes" id="UP000251431"/>
    </source>
</evidence>